<keyword evidence="4" id="KW-0732">Signal</keyword>
<feature type="chain" id="PRO_5005516004" evidence="4">
    <location>
        <begin position="39"/>
        <end position="140"/>
    </location>
</feature>
<evidence type="ECO:0000256" key="3">
    <source>
        <dbReference type="SAM" id="MobiDB-lite"/>
    </source>
</evidence>
<evidence type="ECO:0000256" key="1">
    <source>
        <dbReference type="ARBA" id="ARBA00004613"/>
    </source>
</evidence>
<dbReference type="InterPro" id="IPR011694">
    <property type="entry name" value="Ixonnexin-like"/>
</dbReference>
<feature type="signal peptide" evidence="4">
    <location>
        <begin position="1"/>
        <end position="38"/>
    </location>
</feature>
<keyword evidence="2" id="KW-0964">Secreted</keyword>
<dbReference type="GO" id="GO:0005576">
    <property type="term" value="C:extracellular region"/>
    <property type="evidence" value="ECO:0007669"/>
    <property type="project" value="UniProtKB-SubCell"/>
</dbReference>
<feature type="compositionally biased region" description="Basic and acidic residues" evidence="3">
    <location>
        <begin position="130"/>
        <end position="140"/>
    </location>
</feature>
<sequence length="140" mass="15726">MGLAGITLVLDISQALRSCRRLITLVLVSLAFFGSAAAHDCRNGTRPSSEREREGCDFYCWNDATRSYEQFFFTDGEQCFYKTGEKGICRNGECNLTDDAGTHSNDDYETPAPTKKPKQKKKKPKKTKKPKETSTKDRNG</sequence>
<comment type="subcellular location">
    <subcellularLocation>
        <location evidence="1">Secreted</location>
    </subcellularLocation>
</comment>
<dbReference type="CDD" id="cd23501">
    <property type="entry name" value="TSLPI_Salp14_NTD"/>
    <property type="match status" value="1"/>
</dbReference>
<evidence type="ECO:0000256" key="2">
    <source>
        <dbReference type="ARBA" id="ARBA00022525"/>
    </source>
</evidence>
<feature type="region of interest" description="Disordered" evidence="3">
    <location>
        <begin position="99"/>
        <end position="140"/>
    </location>
</feature>
<dbReference type="EMBL" id="GADI01008118">
    <property type="protein sequence ID" value="JAA65690.1"/>
    <property type="molecule type" value="mRNA"/>
</dbReference>
<accession>A0A0K8R3J4</accession>
<dbReference type="Pfam" id="PF07771">
    <property type="entry name" value="TSGP1"/>
    <property type="match status" value="1"/>
</dbReference>
<evidence type="ECO:0000313" key="5">
    <source>
        <dbReference type="EMBL" id="JAA65690.1"/>
    </source>
</evidence>
<dbReference type="AlphaFoldDB" id="A0A0K8R3J4"/>
<name>A0A0K8R3J4_IXORI</name>
<organism evidence="5">
    <name type="scientific">Ixodes ricinus</name>
    <name type="common">Common tick</name>
    <name type="synonym">Acarus ricinus</name>
    <dbReference type="NCBI Taxonomy" id="34613"/>
    <lineage>
        <taxon>Eukaryota</taxon>
        <taxon>Metazoa</taxon>
        <taxon>Ecdysozoa</taxon>
        <taxon>Arthropoda</taxon>
        <taxon>Chelicerata</taxon>
        <taxon>Arachnida</taxon>
        <taxon>Acari</taxon>
        <taxon>Parasitiformes</taxon>
        <taxon>Ixodida</taxon>
        <taxon>Ixodoidea</taxon>
        <taxon>Ixodidae</taxon>
        <taxon>Ixodinae</taxon>
        <taxon>Ixodes</taxon>
    </lineage>
</organism>
<evidence type="ECO:0000256" key="4">
    <source>
        <dbReference type="SAM" id="SignalP"/>
    </source>
</evidence>
<protein>
    <submittedName>
        <fullName evidence="5">Putative basic tail protein</fullName>
    </submittedName>
</protein>
<reference evidence="5" key="1">
    <citation type="submission" date="2012-12" db="EMBL/GenBank/DDBJ databases">
        <title>Identification and characterization of a phenylalanine ammonia-lyase gene family in Isatis indigotica Fort.</title>
        <authorList>
            <person name="Liu Q."/>
            <person name="Chen J."/>
            <person name="Zhou X."/>
            <person name="Di P."/>
            <person name="Xiao Y."/>
            <person name="Xuan H."/>
            <person name="Zhang L."/>
            <person name="Chen W."/>
        </authorList>
    </citation>
    <scope>NUCLEOTIDE SEQUENCE</scope>
    <source>
        <tissue evidence="5">Salivary gland</tissue>
    </source>
</reference>
<proteinExistence type="evidence at transcript level"/>
<feature type="compositionally biased region" description="Basic residues" evidence="3">
    <location>
        <begin position="115"/>
        <end position="129"/>
    </location>
</feature>